<feature type="chain" id="PRO_5002061681" evidence="1">
    <location>
        <begin position="24"/>
        <end position="101"/>
    </location>
</feature>
<proteinExistence type="predicted"/>
<feature type="signal peptide" evidence="1">
    <location>
        <begin position="1"/>
        <end position="23"/>
    </location>
</feature>
<dbReference type="EMBL" id="GBRH01206700">
    <property type="protein sequence ID" value="JAD91195.1"/>
    <property type="molecule type" value="Transcribed_RNA"/>
</dbReference>
<keyword evidence="1" id="KW-0732">Signal</keyword>
<protein>
    <submittedName>
        <fullName evidence="2">Uncharacterized protein</fullName>
    </submittedName>
</protein>
<evidence type="ECO:0000256" key="1">
    <source>
        <dbReference type="SAM" id="SignalP"/>
    </source>
</evidence>
<organism evidence="2">
    <name type="scientific">Arundo donax</name>
    <name type="common">Giant reed</name>
    <name type="synonym">Donax arundinaceus</name>
    <dbReference type="NCBI Taxonomy" id="35708"/>
    <lineage>
        <taxon>Eukaryota</taxon>
        <taxon>Viridiplantae</taxon>
        <taxon>Streptophyta</taxon>
        <taxon>Embryophyta</taxon>
        <taxon>Tracheophyta</taxon>
        <taxon>Spermatophyta</taxon>
        <taxon>Magnoliopsida</taxon>
        <taxon>Liliopsida</taxon>
        <taxon>Poales</taxon>
        <taxon>Poaceae</taxon>
        <taxon>PACMAD clade</taxon>
        <taxon>Arundinoideae</taxon>
        <taxon>Arundineae</taxon>
        <taxon>Arundo</taxon>
    </lineage>
</organism>
<accession>A0A0A9DZV5</accession>
<reference evidence="2" key="1">
    <citation type="submission" date="2014-09" db="EMBL/GenBank/DDBJ databases">
        <authorList>
            <person name="Magalhaes I.L.F."/>
            <person name="Oliveira U."/>
            <person name="Santos F.R."/>
            <person name="Vidigal T.H.D.A."/>
            <person name="Brescovit A.D."/>
            <person name="Santos A.J."/>
        </authorList>
    </citation>
    <scope>NUCLEOTIDE SEQUENCE</scope>
    <source>
        <tissue evidence="2">Shoot tissue taken approximately 20 cm above the soil surface</tissue>
    </source>
</reference>
<evidence type="ECO:0000313" key="2">
    <source>
        <dbReference type="EMBL" id="JAD91195.1"/>
    </source>
</evidence>
<reference evidence="2" key="2">
    <citation type="journal article" date="2015" name="Data Brief">
        <title>Shoot transcriptome of the giant reed, Arundo donax.</title>
        <authorList>
            <person name="Barrero R.A."/>
            <person name="Guerrero F.D."/>
            <person name="Moolhuijzen P."/>
            <person name="Goolsby J.A."/>
            <person name="Tidwell J."/>
            <person name="Bellgard S.E."/>
            <person name="Bellgard M.I."/>
        </authorList>
    </citation>
    <scope>NUCLEOTIDE SEQUENCE</scope>
    <source>
        <tissue evidence="2">Shoot tissue taken approximately 20 cm above the soil surface</tissue>
    </source>
</reference>
<dbReference type="AlphaFoldDB" id="A0A0A9DZV5"/>
<sequence>MKNLWGTKICLGCSMMLLHLIQHLRNYASVWVKVRQQKSTYNIKFRHLLHLNACQIRMAPNMLLKNLCKKQRFWLLVLGKHGLTWLMRMNSNWVMTNHGLT</sequence>
<name>A0A0A9DZV5_ARUDO</name>